<comment type="caution">
    <text evidence="1">The sequence shown here is derived from an EMBL/GenBank/DDBJ whole genome shotgun (WGS) entry which is preliminary data.</text>
</comment>
<sequence>MPTLASGSAQSTTWWVRRSVGGWEANQVIIGWAGGNQVVGRVGGNQVYRPVGCWEAYSGRRWAICGQLQAGNYKWNGGRHTRTIDCKLLSLYIVDPEVVEKACASGARGWLAGNSLTIPPLSLLALSLS</sequence>
<dbReference type="Proteomes" id="UP000036947">
    <property type="component" value="Unassembled WGS sequence"/>
</dbReference>
<dbReference type="AlphaFoldDB" id="A0A0L0N7U0"/>
<protein>
    <submittedName>
        <fullName evidence="1">Uncharacterized protein</fullName>
    </submittedName>
</protein>
<evidence type="ECO:0000313" key="2">
    <source>
        <dbReference type="Proteomes" id="UP000036947"/>
    </source>
</evidence>
<organism evidence="1 2">
    <name type="scientific">Tolypocladium ophioglossoides (strain CBS 100239)</name>
    <name type="common">Snaketongue truffleclub</name>
    <name type="synonym">Elaphocordyceps ophioglossoides</name>
    <dbReference type="NCBI Taxonomy" id="1163406"/>
    <lineage>
        <taxon>Eukaryota</taxon>
        <taxon>Fungi</taxon>
        <taxon>Dikarya</taxon>
        <taxon>Ascomycota</taxon>
        <taxon>Pezizomycotina</taxon>
        <taxon>Sordariomycetes</taxon>
        <taxon>Hypocreomycetidae</taxon>
        <taxon>Hypocreales</taxon>
        <taxon>Ophiocordycipitaceae</taxon>
        <taxon>Tolypocladium</taxon>
    </lineage>
</organism>
<dbReference type="EMBL" id="LFRF01000015">
    <property type="protein sequence ID" value="KND90059.1"/>
    <property type="molecule type" value="Genomic_DNA"/>
</dbReference>
<proteinExistence type="predicted"/>
<evidence type="ECO:0000313" key="1">
    <source>
        <dbReference type="EMBL" id="KND90059.1"/>
    </source>
</evidence>
<keyword evidence="2" id="KW-1185">Reference proteome</keyword>
<accession>A0A0L0N7U0</accession>
<name>A0A0L0N7U0_TOLOC</name>
<reference evidence="1 2" key="1">
    <citation type="journal article" date="2015" name="BMC Genomics">
        <title>The genome of the truffle-parasite Tolypocladium ophioglossoides and the evolution of antifungal peptaibiotics.</title>
        <authorList>
            <person name="Quandt C.A."/>
            <person name="Bushley K.E."/>
            <person name="Spatafora J.W."/>
        </authorList>
    </citation>
    <scope>NUCLEOTIDE SEQUENCE [LARGE SCALE GENOMIC DNA]</scope>
    <source>
        <strain evidence="1 2">CBS 100239</strain>
    </source>
</reference>
<gene>
    <name evidence="1" type="ORF">TOPH_05333</name>
</gene>